<reference evidence="6 7" key="1">
    <citation type="journal article" date="2018" name="IMA Fungus">
        <title>IMA Genome-F 9: Draft genome sequence of Annulohypoxylon stygium, Aspergillus mulundensis, Berkeleyomyces basicola (syn. Thielaviopsis basicola), Ceratocystis smalleyi, two Cercospora beticola strains, Coleophoma cylindrospora, Fusarium fracticaudum, Phialophora cf. hyalina, and Morchella septimelata.</title>
        <authorList>
            <person name="Wingfield B.D."/>
            <person name="Bills G.F."/>
            <person name="Dong Y."/>
            <person name="Huang W."/>
            <person name="Nel W.J."/>
            <person name="Swalarsk-Parry B.S."/>
            <person name="Vaghefi N."/>
            <person name="Wilken P.M."/>
            <person name="An Z."/>
            <person name="de Beer Z.W."/>
            <person name="De Vos L."/>
            <person name="Chen L."/>
            <person name="Duong T.A."/>
            <person name="Gao Y."/>
            <person name="Hammerbacher A."/>
            <person name="Kikkert J.R."/>
            <person name="Li Y."/>
            <person name="Li H."/>
            <person name="Li K."/>
            <person name="Li Q."/>
            <person name="Liu X."/>
            <person name="Ma X."/>
            <person name="Naidoo K."/>
            <person name="Pethybridge S.J."/>
            <person name="Sun J."/>
            <person name="Steenkamp E.T."/>
            <person name="van der Nest M.A."/>
            <person name="van Wyk S."/>
            <person name="Wingfield M.J."/>
            <person name="Xiong C."/>
            <person name="Yue Q."/>
            <person name="Zhang X."/>
        </authorList>
    </citation>
    <scope>NUCLEOTIDE SEQUENCE [LARGE SCALE GENOMIC DNA]</scope>
    <source>
        <strain evidence="6 7">BP6252</strain>
    </source>
</reference>
<evidence type="ECO:0000256" key="4">
    <source>
        <dbReference type="ARBA" id="ARBA00035264"/>
    </source>
</evidence>
<evidence type="ECO:0000313" key="7">
    <source>
        <dbReference type="Proteomes" id="UP000256645"/>
    </source>
</evidence>
<dbReference type="PANTHER" id="PTHR13479:SF40">
    <property type="entry name" value="SMALL RIBOSOMAL SUBUNIT PROTEIN BS18M"/>
    <property type="match status" value="1"/>
</dbReference>
<dbReference type="InterPro" id="IPR036870">
    <property type="entry name" value="Ribosomal_bS18_sf"/>
</dbReference>
<evidence type="ECO:0000256" key="3">
    <source>
        <dbReference type="ARBA" id="ARBA00023274"/>
    </source>
</evidence>
<gene>
    <name evidence="6" type="ORF">BP6252_13473</name>
</gene>
<keyword evidence="3" id="KW-0687">Ribonucleoprotein</keyword>
<keyword evidence="2" id="KW-0689">Ribosomal protein</keyword>
<dbReference type="SUPFAM" id="SSF46911">
    <property type="entry name" value="Ribosomal protein S18"/>
    <property type="match status" value="1"/>
</dbReference>
<dbReference type="OrthoDB" id="21463at2759"/>
<dbReference type="Pfam" id="PF01084">
    <property type="entry name" value="Ribosomal_S18"/>
    <property type="match status" value="1"/>
</dbReference>
<feature type="compositionally biased region" description="Polar residues" evidence="5">
    <location>
        <begin position="88"/>
        <end position="98"/>
    </location>
</feature>
<dbReference type="EMBL" id="PDLM01000018">
    <property type="protein sequence ID" value="RDW58062.1"/>
    <property type="molecule type" value="Genomic_DNA"/>
</dbReference>
<dbReference type="GO" id="GO:0032543">
    <property type="term" value="P:mitochondrial translation"/>
    <property type="evidence" value="ECO:0007669"/>
    <property type="project" value="TreeGrafter"/>
</dbReference>
<comment type="similarity">
    <text evidence="1">Belongs to the bacterial ribosomal protein bS18 family.</text>
</comment>
<dbReference type="GO" id="GO:0003735">
    <property type="term" value="F:structural constituent of ribosome"/>
    <property type="evidence" value="ECO:0007669"/>
    <property type="project" value="InterPro"/>
</dbReference>
<evidence type="ECO:0000313" key="6">
    <source>
        <dbReference type="EMBL" id="RDW58062.1"/>
    </source>
</evidence>
<comment type="caution">
    <text evidence="6">The sequence shown here is derived from an EMBL/GenBank/DDBJ whole genome shotgun (WGS) entry which is preliminary data.</text>
</comment>
<dbReference type="Gene3D" id="4.10.640.10">
    <property type="entry name" value="Ribosomal protein S18"/>
    <property type="match status" value="1"/>
</dbReference>
<dbReference type="STRING" id="1849047.A0A3D8Q8A6"/>
<feature type="region of interest" description="Disordered" evidence="5">
    <location>
        <begin position="82"/>
        <end position="121"/>
    </location>
</feature>
<name>A0A3D8Q8A6_9HELO</name>
<dbReference type="GO" id="GO:0070181">
    <property type="term" value="F:small ribosomal subunit rRNA binding"/>
    <property type="evidence" value="ECO:0007669"/>
    <property type="project" value="TreeGrafter"/>
</dbReference>
<keyword evidence="7" id="KW-1185">Reference proteome</keyword>
<evidence type="ECO:0000256" key="1">
    <source>
        <dbReference type="ARBA" id="ARBA00005589"/>
    </source>
</evidence>
<dbReference type="PANTHER" id="PTHR13479">
    <property type="entry name" value="30S RIBOSOMAL PROTEIN S18"/>
    <property type="match status" value="1"/>
</dbReference>
<proteinExistence type="inferred from homology"/>
<organism evidence="6 7">
    <name type="scientific">Coleophoma cylindrospora</name>
    <dbReference type="NCBI Taxonomy" id="1849047"/>
    <lineage>
        <taxon>Eukaryota</taxon>
        <taxon>Fungi</taxon>
        <taxon>Dikarya</taxon>
        <taxon>Ascomycota</taxon>
        <taxon>Pezizomycotina</taxon>
        <taxon>Leotiomycetes</taxon>
        <taxon>Helotiales</taxon>
        <taxon>Dermateaceae</taxon>
        <taxon>Coleophoma</taxon>
    </lineage>
</organism>
<dbReference type="GO" id="GO:0005763">
    <property type="term" value="C:mitochondrial small ribosomal subunit"/>
    <property type="evidence" value="ECO:0007669"/>
    <property type="project" value="TreeGrafter"/>
</dbReference>
<dbReference type="InterPro" id="IPR001648">
    <property type="entry name" value="Ribosomal_bS18"/>
</dbReference>
<sequence length="278" mass="31288">MELFSFQTCTTFKTLSTRTFKADSPDRNHASTIAMPQCLKELRMQLFSRSFFDFAESASCNLRTDPPLGAASLLANVSGERERKGNAASRSIFSNASSPIKLPNRTGRKRGLEAGNTDSSQVALNQVQSSYRARQAAMKVDTPEEIKAAGLAADLSRQITRRWRAGDVYAPHDLSNVEMAKWKRRSRPEYDAFDVLDMDPLMEYKNFSMLSEYMTPMGRIKQRAETGLRPVNQRRIAKAIRRSIGMGMMPSVHRHPEILQKSIQRNVQISPSLKGPQV</sequence>
<evidence type="ECO:0000256" key="2">
    <source>
        <dbReference type="ARBA" id="ARBA00022980"/>
    </source>
</evidence>
<protein>
    <recommendedName>
        <fullName evidence="4">Small ribosomal subunit protein bS18m</fullName>
    </recommendedName>
</protein>
<dbReference type="Proteomes" id="UP000256645">
    <property type="component" value="Unassembled WGS sequence"/>
</dbReference>
<accession>A0A3D8Q8A6</accession>
<evidence type="ECO:0000256" key="5">
    <source>
        <dbReference type="SAM" id="MobiDB-lite"/>
    </source>
</evidence>
<dbReference type="AlphaFoldDB" id="A0A3D8Q8A6"/>
<dbReference type="FunFam" id="4.10.640.10:FF:000013">
    <property type="entry name" value="37S ribosomal protein S18"/>
    <property type="match status" value="1"/>
</dbReference>